<dbReference type="EMBL" id="BPVZ01000040">
    <property type="protein sequence ID" value="GKV14107.1"/>
    <property type="molecule type" value="Genomic_DNA"/>
</dbReference>
<feature type="region of interest" description="Disordered" evidence="1">
    <location>
        <begin position="134"/>
        <end position="156"/>
    </location>
</feature>
<keyword evidence="3" id="KW-1185">Reference proteome</keyword>
<gene>
    <name evidence="2" type="ORF">SLEP1_g25024</name>
</gene>
<evidence type="ECO:0000313" key="2">
    <source>
        <dbReference type="EMBL" id="GKV14107.1"/>
    </source>
</evidence>
<organism evidence="2 3">
    <name type="scientific">Rubroshorea leprosula</name>
    <dbReference type="NCBI Taxonomy" id="152421"/>
    <lineage>
        <taxon>Eukaryota</taxon>
        <taxon>Viridiplantae</taxon>
        <taxon>Streptophyta</taxon>
        <taxon>Embryophyta</taxon>
        <taxon>Tracheophyta</taxon>
        <taxon>Spermatophyta</taxon>
        <taxon>Magnoliopsida</taxon>
        <taxon>eudicotyledons</taxon>
        <taxon>Gunneridae</taxon>
        <taxon>Pentapetalae</taxon>
        <taxon>rosids</taxon>
        <taxon>malvids</taxon>
        <taxon>Malvales</taxon>
        <taxon>Dipterocarpaceae</taxon>
        <taxon>Rubroshorea</taxon>
    </lineage>
</organism>
<evidence type="ECO:0000256" key="1">
    <source>
        <dbReference type="SAM" id="MobiDB-lite"/>
    </source>
</evidence>
<dbReference type="InterPro" id="IPR036691">
    <property type="entry name" value="Endo/exonu/phosph_ase_sf"/>
</dbReference>
<accession>A0AAV5JS23</accession>
<name>A0AAV5JS23_9ROSI</name>
<dbReference type="SUPFAM" id="SSF56219">
    <property type="entry name" value="DNase I-like"/>
    <property type="match status" value="1"/>
</dbReference>
<dbReference type="AlphaFoldDB" id="A0AAV5JS23"/>
<dbReference type="PANTHER" id="PTHR33710:SF77">
    <property type="entry name" value="DNASE I-LIKE SUPERFAMILY PROTEIN"/>
    <property type="match status" value="1"/>
</dbReference>
<reference evidence="2 3" key="1">
    <citation type="journal article" date="2021" name="Commun. Biol.">
        <title>The genome of Shorea leprosula (Dipterocarpaceae) highlights the ecological relevance of drought in aseasonal tropical rainforests.</title>
        <authorList>
            <person name="Ng K.K.S."/>
            <person name="Kobayashi M.J."/>
            <person name="Fawcett J.A."/>
            <person name="Hatakeyama M."/>
            <person name="Paape T."/>
            <person name="Ng C.H."/>
            <person name="Ang C.C."/>
            <person name="Tnah L.H."/>
            <person name="Lee C.T."/>
            <person name="Nishiyama T."/>
            <person name="Sese J."/>
            <person name="O'Brien M.J."/>
            <person name="Copetti D."/>
            <person name="Mohd Noor M.I."/>
            <person name="Ong R.C."/>
            <person name="Putra M."/>
            <person name="Sireger I.Z."/>
            <person name="Indrioko S."/>
            <person name="Kosugi Y."/>
            <person name="Izuno A."/>
            <person name="Isagi Y."/>
            <person name="Lee S.L."/>
            <person name="Shimizu K.K."/>
        </authorList>
    </citation>
    <scope>NUCLEOTIDE SEQUENCE [LARGE SCALE GENOMIC DNA]</scope>
    <source>
        <strain evidence="2">214</strain>
    </source>
</reference>
<protein>
    <recommendedName>
        <fullName evidence="4">Endonuclease/exonuclease/phosphatase domain-containing protein</fullName>
    </recommendedName>
</protein>
<comment type="caution">
    <text evidence="2">The sequence shown here is derived from an EMBL/GenBank/DDBJ whole genome shotgun (WGS) entry which is preliminary data.</text>
</comment>
<dbReference type="Proteomes" id="UP001054252">
    <property type="component" value="Unassembled WGS sequence"/>
</dbReference>
<evidence type="ECO:0008006" key="4">
    <source>
        <dbReference type="Google" id="ProtNLM"/>
    </source>
</evidence>
<sequence>MTRSHQNSPFVSSSHSPAAVSPIGAFGNRLTASPVLQPVDILREKLSLEIKKMNPTSTDVNCCSRSVPSHLDPVLPLAITPISWADVVANSSKNKLLFHPLELRNGTLVVKVPHSIHEEGVFSKQALKQEWKVVSGKGKKPQEDKDSTALAESGDTQTLLPSKDIQMIQSPPIPTTQPSHQASLLRENVNENPFAILTQSVSNSVLDVGQVVAPRSRVTSQGVAIVDLVLMSKALPSVRWIVSGGFNEIRAIHERSDWHSLACLPIGLEVFHNSLNEAELDDLPTIDPINTWSNKRFQGLIAKKLDRLMVNEAWVDAYPNTKARFLAPRCSDHNIGFVEIATPIGGTRRKPFKFFSF</sequence>
<evidence type="ECO:0000313" key="3">
    <source>
        <dbReference type="Proteomes" id="UP001054252"/>
    </source>
</evidence>
<proteinExistence type="predicted"/>
<dbReference type="PANTHER" id="PTHR33710">
    <property type="entry name" value="BNAC02G09200D PROTEIN"/>
    <property type="match status" value="1"/>
</dbReference>